<comment type="similarity">
    <text evidence="2 6">Belongs to the flavin monoamine oxidase family.</text>
</comment>
<reference evidence="9" key="1">
    <citation type="journal article" date="2014" name="Nat. Commun.">
        <title>Genomic adaptations of the halophilic Dead Sea filamentous fungus Eurotium rubrum.</title>
        <authorList>
            <person name="Kis-Papo T."/>
            <person name="Weig A.R."/>
            <person name="Riley R."/>
            <person name="Persoh D."/>
            <person name="Salamov A."/>
            <person name="Sun H."/>
            <person name="Lipzen A."/>
            <person name="Wasser S.P."/>
            <person name="Rambold G."/>
            <person name="Grigoriev I.V."/>
            <person name="Nevo E."/>
        </authorList>
    </citation>
    <scope>NUCLEOTIDE SEQUENCE [LARGE SCALE GENOMIC DNA]</scope>
    <source>
        <strain evidence="9">CBS 135680</strain>
    </source>
</reference>
<dbReference type="Pfam" id="PF01593">
    <property type="entry name" value="Amino_oxidase"/>
    <property type="match status" value="1"/>
</dbReference>
<dbReference type="EMBL" id="KK088485">
    <property type="protein sequence ID" value="EYE89974.1"/>
    <property type="molecule type" value="Genomic_DNA"/>
</dbReference>
<evidence type="ECO:0000256" key="4">
    <source>
        <dbReference type="ARBA" id="ARBA00048448"/>
    </source>
</evidence>
<dbReference type="SUPFAM" id="SSF51905">
    <property type="entry name" value="FAD/NAD(P)-binding domain"/>
    <property type="match status" value="1"/>
</dbReference>
<dbReference type="Gene3D" id="3.50.50.60">
    <property type="entry name" value="FAD/NAD(P)-binding domain"/>
    <property type="match status" value="1"/>
</dbReference>
<dbReference type="PANTHER" id="PTHR43563:SF14">
    <property type="entry name" value="AMINE OXIDASE"/>
    <property type="match status" value="1"/>
</dbReference>
<dbReference type="STRING" id="1388766.A0A017S016"/>
<dbReference type="InterPro" id="IPR036188">
    <property type="entry name" value="FAD/NAD-bd_sf"/>
</dbReference>
<evidence type="ECO:0000256" key="5">
    <source>
        <dbReference type="PIRSR" id="PIRSR601613-1"/>
    </source>
</evidence>
<gene>
    <name evidence="8" type="ORF">EURHEDRAFT_527335</name>
</gene>
<dbReference type="PANTHER" id="PTHR43563">
    <property type="entry name" value="AMINE OXIDASE"/>
    <property type="match status" value="1"/>
</dbReference>
<feature type="binding site" evidence="5">
    <location>
        <position position="443"/>
    </location>
    <ligand>
        <name>FAD</name>
        <dbReference type="ChEBI" id="CHEBI:57692"/>
    </ligand>
</feature>
<comment type="catalytic activity">
    <reaction evidence="4">
        <text>a secondary aliphatic amine + O2 + H2O = a primary amine + an aldehyde + H2O2</text>
        <dbReference type="Rhea" id="RHEA:26414"/>
        <dbReference type="ChEBI" id="CHEBI:15377"/>
        <dbReference type="ChEBI" id="CHEBI:15379"/>
        <dbReference type="ChEBI" id="CHEBI:16240"/>
        <dbReference type="ChEBI" id="CHEBI:17478"/>
        <dbReference type="ChEBI" id="CHEBI:58855"/>
        <dbReference type="ChEBI" id="CHEBI:65296"/>
        <dbReference type="EC" id="1.4.3.4"/>
    </reaction>
</comment>
<dbReference type="HOGENOM" id="CLU_004498_0_3_1"/>
<evidence type="ECO:0000259" key="7">
    <source>
        <dbReference type="Pfam" id="PF01593"/>
    </source>
</evidence>
<dbReference type="Proteomes" id="UP000019804">
    <property type="component" value="Unassembled WGS sequence"/>
</dbReference>
<dbReference type="GeneID" id="63702141"/>
<dbReference type="GO" id="GO:0097621">
    <property type="term" value="F:monoamine oxidase activity"/>
    <property type="evidence" value="ECO:0007669"/>
    <property type="project" value="UniProtKB-EC"/>
</dbReference>
<organism evidence="8 9">
    <name type="scientific">Aspergillus ruber (strain CBS 135680)</name>
    <dbReference type="NCBI Taxonomy" id="1388766"/>
    <lineage>
        <taxon>Eukaryota</taxon>
        <taxon>Fungi</taxon>
        <taxon>Dikarya</taxon>
        <taxon>Ascomycota</taxon>
        <taxon>Pezizomycotina</taxon>
        <taxon>Eurotiomycetes</taxon>
        <taxon>Eurotiomycetidae</taxon>
        <taxon>Eurotiales</taxon>
        <taxon>Aspergillaceae</taxon>
        <taxon>Aspergillus</taxon>
        <taxon>Aspergillus subgen. Aspergillus</taxon>
    </lineage>
</organism>
<feature type="binding site" evidence="5">
    <location>
        <begin position="45"/>
        <end position="46"/>
    </location>
    <ligand>
        <name>FAD</name>
        <dbReference type="ChEBI" id="CHEBI:57692"/>
    </ligand>
</feature>
<dbReference type="Gene3D" id="1.10.405.10">
    <property type="entry name" value="Guanine Nucleotide Dissociation Inhibitor, domain 1"/>
    <property type="match status" value="1"/>
</dbReference>
<dbReference type="PRINTS" id="PR00757">
    <property type="entry name" value="AMINEOXDASEF"/>
</dbReference>
<evidence type="ECO:0000256" key="1">
    <source>
        <dbReference type="ARBA" id="ARBA00001974"/>
    </source>
</evidence>
<dbReference type="Gene3D" id="3.90.660.10">
    <property type="match status" value="1"/>
</dbReference>
<evidence type="ECO:0000256" key="6">
    <source>
        <dbReference type="RuleBase" id="RU362067"/>
    </source>
</evidence>
<dbReference type="InterPro" id="IPR001613">
    <property type="entry name" value="Flavin_amine_oxidase"/>
</dbReference>
<name>A0A017S016_ASPRC</name>
<feature type="binding site" evidence="5">
    <location>
        <position position="351"/>
    </location>
    <ligand>
        <name>substrate</name>
    </ligand>
</feature>
<keyword evidence="3 6" id="KW-0560">Oxidoreductase</keyword>
<dbReference type="SMR" id="A0A017S016"/>
<protein>
    <recommendedName>
        <fullName evidence="6">Amine oxidase</fullName>
        <ecNumber evidence="6">1.4.3.-</ecNumber>
    </recommendedName>
</protein>
<evidence type="ECO:0000313" key="9">
    <source>
        <dbReference type="Proteomes" id="UP000019804"/>
    </source>
</evidence>
<proteinExistence type="inferred from homology"/>
<feature type="binding site" evidence="5">
    <location>
        <position position="241"/>
    </location>
    <ligand>
        <name>substrate</name>
    </ligand>
</feature>
<evidence type="ECO:0000313" key="8">
    <source>
        <dbReference type="EMBL" id="EYE89974.1"/>
    </source>
</evidence>
<dbReference type="OrthoDB" id="5046242at2759"/>
<evidence type="ECO:0000256" key="3">
    <source>
        <dbReference type="ARBA" id="ARBA00023002"/>
    </source>
</evidence>
<feature type="domain" description="Amine oxidase" evidence="7">
    <location>
        <begin position="25"/>
        <end position="467"/>
    </location>
</feature>
<sequence>MSSPDSVSLRSTPKQADVLVVGAGLSGLRAALGVQAAGLSCVVVEAIDRVGGKTLTVPSKHSGPGVSDIGGAWINDTSQSEMYRLLQKYGLHGEVQRAEVRVFLTEVLLQFEGKDQILVASALQHFREVIEEIDLENPATGKAAKELDSMTSTEYCHRTFQSELVTGLVDTAVQSMVGVEGNAISMLAFLQGVKTATGIDAALSDGKDGAQYLRLREGMQTFSLNMAEDLKPDTLVLSAPVTSIEQCPQTRLCTVRTSSPTHSIVQAKKVILSVPRTLYNKIAFNPPLPSAQSRFADKNIIGYYSKTIYVFDQPWWHTAGLSGAVQTQFGPILFSRDTSVPADDQWSITCFLVADRGREWSLLSQAERRRTAWEQFRTIFEGAGTPLEKLNVPEPINVLEMEWSKEEFFGGATCPVPPPGLISSVDASAARTPFDNIHFVGTETALVWRGYMEGAVRSGDRGAQEVIGALKRVEN</sequence>
<dbReference type="AlphaFoldDB" id="A0A017S016"/>
<dbReference type="InterPro" id="IPR050703">
    <property type="entry name" value="Flavin_MAO"/>
</dbReference>
<keyword evidence="6" id="KW-0285">Flavoprotein</keyword>
<accession>A0A017S016</accession>
<dbReference type="RefSeq" id="XP_040633664.1">
    <property type="nucleotide sequence ID" value="XM_040787017.1"/>
</dbReference>
<dbReference type="InterPro" id="IPR002937">
    <property type="entry name" value="Amino_oxidase"/>
</dbReference>
<keyword evidence="9" id="KW-1185">Reference proteome</keyword>
<feature type="binding site" evidence="5">
    <location>
        <position position="26"/>
    </location>
    <ligand>
        <name>FAD</name>
        <dbReference type="ChEBI" id="CHEBI:57692"/>
    </ligand>
</feature>
<evidence type="ECO:0000256" key="2">
    <source>
        <dbReference type="ARBA" id="ARBA00005995"/>
    </source>
</evidence>
<dbReference type="EC" id="1.4.3.-" evidence="6"/>
<dbReference type="SUPFAM" id="SSF54373">
    <property type="entry name" value="FAD-linked reductases, C-terminal domain"/>
    <property type="match status" value="1"/>
</dbReference>
<keyword evidence="6" id="KW-0274">FAD</keyword>
<comment type="cofactor">
    <cofactor evidence="1 6">
        <name>FAD</name>
        <dbReference type="ChEBI" id="CHEBI:57692"/>
    </cofactor>
</comment>